<dbReference type="Gene3D" id="1.10.10.60">
    <property type="entry name" value="Homeodomain-like"/>
    <property type="match status" value="1"/>
</dbReference>
<feature type="compositionally biased region" description="Basic residues" evidence="7">
    <location>
        <begin position="323"/>
        <end position="334"/>
    </location>
</feature>
<comment type="caution">
    <text evidence="9">The sequence shown here is derived from an EMBL/GenBank/DDBJ whole genome shotgun (WGS) entry which is preliminary data.</text>
</comment>
<dbReference type="Pfam" id="PF13837">
    <property type="entry name" value="Myb_DNA-bind_4"/>
    <property type="match status" value="1"/>
</dbReference>
<dbReference type="EMBL" id="JABCRI010000015">
    <property type="protein sequence ID" value="KAF8393674.1"/>
    <property type="molecule type" value="Genomic_DNA"/>
</dbReference>
<keyword evidence="6" id="KW-0539">Nucleus</keyword>
<evidence type="ECO:0000313" key="10">
    <source>
        <dbReference type="Proteomes" id="UP000655225"/>
    </source>
</evidence>
<dbReference type="OrthoDB" id="2019351at2759"/>
<dbReference type="Proteomes" id="UP000655225">
    <property type="component" value="Unassembled WGS sequence"/>
</dbReference>
<comment type="subcellular location">
    <subcellularLocation>
        <location evidence="1">Nucleus</location>
    </subcellularLocation>
</comment>
<dbReference type="PANTHER" id="PTHR31307">
    <property type="entry name" value="TRIHELIX TRANSCRIPTION FACTOR ASIL2"/>
    <property type="match status" value="1"/>
</dbReference>
<feature type="region of interest" description="Disordered" evidence="7">
    <location>
        <begin position="1"/>
        <end position="62"/>
    </location>
</feature>
<dbReference type="InterPro" id="IPR044822">
    <property type="entry name" value="Myb_DNA-bind_4"/>
</dbReference>
<dbReference type="AlphaFoldDB" id="A0A834YQM7"/>
<feature type="domain" description="Myb/SANT-like DNA-binding" evidence="8">
    <location>
        <begin position="57"/>
        <end position="147"/>
    </location>
</feature>
<keyword evidence="3" id="KW-0175">Coiled coil</keyword>
<evidence type="ECO:0000256" key="4">
    <source>
        <dbReference type="ARBA" id="ARBA00023125"/>
    </source>
</evidence>
<sequence>MDDEEEIHTQPPQPLPNGGTTSQPVTMASAPPPHRTLTLALPIQQPRTSGGSGGREDCWSEGSTSTLIDAWGERYLELSRGNLKQQHWKDVAEIVSSREDYSKPRKTDVQCKNRIDTLKKKYKLEKSKISSGAGPSQWPFFHRLDHLIGLTSKIAAQAQKIPVAIPVGVRSFHQFQQQQQKHKQQVGGWGGSLNSDSSKSEADADADADASSDNSSPRERERERFNRKRRSRFERAAKPKPIQPRKFQRVTTSKGRGWGWGNSVRELTRAILDFGEAFERAESSKLQQVVEMEKQRMKFSKEIELQRMQFFMKTQMEITQMKHRKRVGNSHHHDHTNTSNSG</sequence>
<dbReference type="GO" id="GO:0000976">
    <property type="term" value="F:transcription cis-regulatory region binding"/>
    <property type="evidence" value="ECO:0007669"/>
    <property type="project" value="TreeGrafter"/>
</dbReference>
<keyword evidence="4" id="KW-0238">DNA-binding</keyword>
<evidence type="ECO:0000256" key="7">
    <source>
        <dbReference type="SAM" id="MobiDB-lite"/>
    </source>
</evidence>
<evidence type="ECO:0000256" key="1">
    <source>
        <dbReference type="ARBA" id="ARBA00004123"/>
    </source>
</evidence>
<keyword evidence="10" id="KW-1185">Reference proteome</keyword>
<feature type="region of interest" description="Disordered" evidence="7">
    <location>
        <begin position="175"/>
        <end position="254"/>
    </location>
</feature>
<protein>
    <recommendedName>
        <fullName evidence="8">Myb/SANT-like DNA-binding domain-containing protein</fullName>
    </recommendedName>
</protein>
<keyword evidence="2" id="KW-0805">Transcription regulation</keyword>
<accession>A0A834YQM7</accession>
<proteinExistence type="predicted"/>
<feature type="region of interest" description="Disordered" evidence="7">
    <location>
        <begin position="323"/>
        <end position="342"/>
    </location>
</feature>
<name>A0A834YQM7_TETSI</name>
<dbReference type="PANTHER" id="PTHR31307:SF4">
    <property type="entry name" value="TRIHELIX TRANSCRIPTION FACTOR ASIL2"/>
    <property type="match status" value="1"/>
</dbReference>
<dbReference type="InterPro" id="IPR044823">
    <property type="entry name" value="ASIL1/2-like"/>
</dbReference>
<dbReference type="GO" id="GO:0005634">
    <property type="term" value="C:nucleus"/>
    <property type="evidence" value="ECO:0007669"/>
    <property type="project" value="UniProtKB-SubCell"/>
</dbReference>
<evidence type="ECO:0000256" key="2">
    <source>
        <dbReference type="ARBA" id="ARBA00023015"/>
    </source>
</evidence>
<organism evidence="9 10">
    <name type="scientific">Tetracentron sinense</name>
    <name type="common">Spur-leaf</name>
    <dbReference type="NCBI Taxonomy" id="13715"/>
    <lineage>
        <taxon>Eukaryota</taxon>
        <taxon>Viridiplantae</taxon>
        <taxon>Streptophyta</taxon>
        <taxon>Embryophyta</taxon>
        <taxon>Tracheophyta</taxon>
        <taxon>Spermatophyta</taxon>
        <taxon>Magnoliopsida</taxon>
        <taxon>Trochodendrales</taxon>
        <taxon>Trochodendraceae</taxon>
        <taxon>Tetracentron</taxon>
    </lineage>
</organism>
<evidence type="ECO:0000256" key="5">
    <source>
        <dbReference type="ARBA" id="ARBA00023163"/>
    </source>
</evidence>
<reference evidence="9 10" key="1">
    <citation type="submission" date="2020-04" db="EMBL/GenBank/DDBJ databases">
        <title>Plant Genome Project.</title>
        <authorList>
            <person name="Zhang R.-G."/>
        </authorList>
    </citation>
    <scope>NUCLEOTIDE SEQUENCE [LARGE SCALE GENOMIC DNA]</scope>
    <source>
        <strain evidence="9">YNK0</strain>
        <tissue evidence="9">Leaf</tissue>
    </source>
</reference>
<keyword evidence="5" id="KW-0804">Transcription</keyword>
<dbReference type="OMA" id="HQYNENN"/>
<gene>
    <name evidence="9" type="ORF">HHK36_021920</name>
</gene>
<dbReference type="FunFam" id="1.10.10.60:FF:000104">
    <property type="entry name" value="trihelix transcription factor ASIL2"/>
    <property type="match status" value="1"/>
</dbReference>
<evidence type="ECO:0000313" key="9">
    <source>
        <dbReference type="EMBL" id="KAF8393674.1"/>
    </source>
</evidence>
<evidence type="ECO:0000256" key="6">
    <source>
        <dbReference type="ARBA" id="ARBA00023242"/>
    </source>
</evidence>
<evidence type="ECO:0000259" key="8">
    <source>
        <dbReference type="Pfam" id="PF13837"/>
    </source>
</evidence>
<evidence type="ECO:0000256" key="3">
    <source>
        <dbReference type="ARBA" id="ARBA00023054"/>
    </source>
</evidence>